<evidence type="ECO:0000256" key="1">
    <source>
        <dbReference type="SAM" id="MobiDB-lite"/>
    </source>
</evidence>
<feature type="compositionally biased region" description="Low complexity" evidence="1">
    <location>
        <begin position="699"/>
        <end position="709"/>
    </location>
</feature>
<feature type="compositionally biased region" description="Low complexity" evidence="1">
    <location>
        <begin position="34"/>
        <end position="45"/>
    </location>
</feature>
<feature type="region of interest" description="Disordered" evidence="1">
    <location>
        <begin position="926"/>
        <end position="945"/>
    </location>
</feature>
<accession>A0A0K0E053</accession>
<feature type="region of interest" description="Disordered" evidence="1">
    <location>
        <begin position="699"/>
        <end position="728"/>
    </location>
</feature>
<organism evidence="3">
    <name type="scientific">Strongyloides stercoralis</name>
    <name type="common">Threadworm</name>
    <dbReference type="NCBI Taxonomy" id="6248"/>
    <lineage>
        <taxon>Eukaryota</taxon>
        <taxon>Metazoa</taxon>
        <taxon>Ecdysozoa</taxon>
        <taxon>Nematoda</taxon>
        <taxon>Chromadorea</taxon>
        <taxon>Rhabditida</taxon>
        <taxon>Tylenchina</taxon>
        <taxon>Panagrolaimomorpha</taxon>
        <taxon>Strongyloidoidea</taxon>
        <taxon>Strongyloididae</taxon>
        <taxon>Strongyloides</taxon>
    </lineage>
</organism>
<reference evidence="3" key="1">
    <citation type="submission" date="2015-08" db="UniProtKB">
        <authorList>
            <consortium name="WormBaseParasite"/>
        </authorList>
    </citation>
    <scope>IDENTIFICATION</scope>
</reference>
<dbReference type="Proteomes" id="UP000035681">
    <property type="component" value="Unplaced"/>
</dbReference>
<evidence type="ECO:0000313" key="2">
    <source>
        <dbReference type="Proteomes" id="UP000035681"/>
    </source>
</evidence>
<feature type="compositionally biased region" description="Polar residues" evidence="1">
    <location>
        <begin position="929"/>
        <end position="945"/>
    </location>
</feature>
<feature type="compositionally biased region" description="Basic residues" evidence="1">
    <location>
        <begin position="46"/>
        <end position="57"/>
    </location>
</feature>
<feature type="region of interest" description="Disordered" evidence="1">
    <location>
        <begin position="951"/>
        <end position="1029"/>
    </location>
</feature>
<feature type="compositionally biased region" description="Polar residues" evidence="1">
    <location>
        <begin position="14"/>
        <end position="26"/>
    </location>
</feature>
<feature type="compositionally biased region" description="Basic and acidic residues" evidence="1">
    <location>
        <begin position="842"/>
        <end position="854"/>
    </location>
</feature>
<feature type="compositionally biased region" description="Basic and acidic residues" evidence="1">
    <location>
        <begin position="710"/>
        <end position="725"/>
    </location>
</feature>
<protein>
    <submittedName>
        <fullName evidence="3">Ras GEF</fullName>
    </submittedName>
</protein>
<feature type="compositionally biased region" description="Low complexity" evidence="1">
    <location>
        <begin position="964"/>
        <end position="985"/>
    </location>
</feature>
<proteinExistence type="predicted"/>
<name>A0A0K0E053_STRER</name>
<sequence length="1135" mass="129030">MDTSKRNRRLMETKSFSRGSRSLSKYRSQRKNLSKSGRQSTTSTGKKSKGLKRHFKLSRSESRSTSKSGFTSRTMDELSTSSYCSNNFGLKNIMNKIFKEKIFLSSDQCYTFDGINGIYVSYKFIVASEGSSFFQNSIDEGKAPLAVYESAITPHVIREEHSKNASYGNSKIILQIFEDHVIYKQNIQIPYISSSNGDSKEILSNKNCIEHMFKKFSNNLYRLDGEILEWPEEISTYVVKSDLKRNGNEVHFKNFMEIWFGINCFDQEEDDYNVARFAYKEKETFYRTLIEMKTGESCSKISQKLVFPTSVIGDTFEIAYTKEFFMTYIDGKWIREYDGKNSNKNNLYLSSNMSNITNNDSFNINETFNDTKEAPRYRYKSSNISFNKNSIKDADIFNTTNISIPKISLNNTLIPLSHSTPRVINTQSNKEKDISKLENNKFQTIHNDVIKNFSKNFNSSIKTGKDNENSTQNIYYSMVSNNTTHNVGDETLNKQVNNEKNLTIKETIDKILGDVVKHTSNLMNIVSNRDEKTDDTSVYYSSNEDYSKLKLDIPNLSHKNEMKSPIVFESKPKKDSPLKELFDKLDTTQNSTVSSLSFKLEEDFNKSDNKNNMLSMPNNLNGSRNLSLSSGKSLSTIKEMSLEQGQTHSKPSKLTISLFSTKTNNVDSDGQSNLSNIYRQNSEILLPVVEKMEYINSSTSNTSLSNSLSKDLEEDHTQNESKELQKSQSISSINKYISNLNKNQDDSIFGFKNLQSPISMSLNTALSIQPESRNVSLNTTQNNSTSSELNNFVNLQPTTPINKTPEKCIIMKSAVRELPNIKRPKTPASLSKQILTPIRVNKDQTNENNDKNNTDTKTPTNTTTFSYLQTSRILQTPSTIKRTNSAFGLRGDDFHSSTIKSQNNENILTTPKKNLYRALSATPTKRCRSSSYNMPSTNNLNDQVNYESDRSFIDKSNYSRKRSVSPSKSSITNSSIRPSRNISIKRTPNSIVDKSVEAKDTPLNGKVKRSLKSRSHSDFSFNNNRRTNDDAKEMDAMTLDITNRIGGLTLEDKKNKTPPPDNSNMKHIELPGYYHVITDDGEYAKPRLNKEIEVEIIVEVNGTVKKLKQKYAFIGLFPSSDFKVLAVTVDGKRFQ</sequence>
<feature type="region of interest" description="Disordered" evidence="1">
    <location>
        <begin position="1"/>
        <end position="73"/>
    </location>
</feature>
<dbReference type="WBParaSite" id="TCONS_00003236.p1">
    <property type="protein sequence ID" value="TCONS_00003236.p1"/>
    <property type="gene ID" value="XLOC_002980"/>
</dbReference>
<feature type="region of interest" description="Disordered" evidence="1">
    <location>
        <begin position="842"/>
        <end position="862"/>
    </location>
</feature>
<keyword evidence="2" id="KW-1185">Reference proteome</keyword>
<dbReference type="AlphaFoldDB" id="A0A0K0E053"/>
<dbReference type="WBParaSite" id="SSTP_0000286900.1">
    <property type="protein sequence ID" value="SSTP_0000286900.1"/>
    <property type="gene ID" value="SSTP_0000286900"/>
</dbReference>
<evidence type="ECO:0000313" key="3">
    <source>
        <dbReference type="WBParaSite" id="SSTP_0000286900.1"/>
    </source>
</evidence>